<dbReference type="InterPro" id="IPR033469">
    <property type="entry name" value="CYTH-like_dom_sf"/>
</dbReference>
<dbReference type="InterPro" id="IPR023577">
    <property type="entry name" value="CYTH_domain"/>
</dbReference>
<sequence>MKKQIEIEHRARFSKEERDQLLSFLQENGKDIGEDDKNVYFFTLPDKLLKVTDNISKNTAKITGKMGRIGEGSGFEEIEFPIERTDVLKAVELFKKFGFTNVHDSFQSRHNFEYKDVEIALKYSEMWGYHAEFEIVIDDETKKGVADQKIMSVAKELGVRLMTEEELKVFIRQKEIEIKSARS</sequence>
<dbReference type="AlphaFoldDB" id="A0A1G2HMY4"/>
<feature type="domain" description="CYTH" evidence="1">
    <location>
        <begin position="5"/>
        <end position="159"/>
    </location>
</feature>
<dbReference type="Proteomes" id="UP000176855">
    <property type="component" value="Unassembled WGS sequence"/>
</dbReference>
<protein>
    <recommendedName>
        <fullName evidence="1">CYTH domain-containing protein</fullName>
    </recommendedName>
</protein>
<name>A0A1G2HMY4_9BACT</name>
<dbReference type="SUPFAM" id="SSF55154">
    <property type="entry name" value="CYTH-like phosphatases"/>
    <property type="match status" value="1"/>
</dbReference>
<dbReference type="Pfam" id="PF01928">
    <property type="entry name" value="CYTH"/>
    <property type="match status" value="1"/>
</dbReference>
<dbReference type="STRING" id="1802202.A2730_01230"/>
<gene>
    <name evidence="2" type="ORF">A2730_01230</name>
</gene>
<organism evidence="2 3">
    <name type="scientific">Candidatus Staskawiczbacteria bacterium RIFCSPHIGHO2_01_FULL_39_25</name>
    <dbReference type="NCBI Taxonomy" id="1802202"/>
    <lineage>
        <taxon>Bacteria</taxon>
        <taxon>Candidatus Staskawicziibacteriota</taxon>
    </lineage>
</organism>
<evidence type="ECO:0000259" key="1">
    <source>
        <dbReference type="Pfam" id="PF01928"/>
    </source>
</evidence>
<accession>A0A1G2HMY4</accession>
<evidence type="ECO:0000313" key="3">
    <source>
        <dbReference type="Proteomes" id="UP000176855"/>
    </source>
</evidence>
<dbReference type="EMBL" id="MHOO01000011">
    <property type="protein sequence ID" value="OGZ63892.1"/>
    <property type="molecule type" value="Genomic_DNA"/>
</dbReference>
<evidence type="ECO:0000313" key="2">
    <source>
        <dbReference type="EMBL" id="OGZ63892.1"/>
    </source>
</evidence>
<reference evidence="2 3" key="1">
    <citation type="journal article" date="2016" name="Nat. Commun.">
        <title>Thousands of microbial genomes shed light on interconnected biogeochemical processes in an aquifer system.</title>
        <authorList>
            <person name="Anantharaman K."/>
            <person name="Brown C.T."/>
            <person name="Hug L.A."/>
            <person name="Sharon I."/>
            <person name="Castelle C.J."/>
            <person name="Probst A.J."/>
            <person name="Thomas B.C."/>
            <person name="Singh A."/>
            <person name="Wilkins M.J."/>
            <person name="Karaoz U."/>
            <person name="Brodie E.L."/>
            <person name="Williams K.H."/>
            <person name="Hubbard S.S."/>
            <person name="Banfield J.F."/>
        </authorList>
    </citation>
    <scope>NUCLEOTIDE SEQUENCE [LARGE SCALE GENOMIC DNA]</scope>
</reference>
<dbReference type="Gene3D" id="2.40.320.10">
    <property type="entry name" value="Hypothetical Protein Pfu-838710-001"/>
    <property type="match status" value="1"/>
</dbReference>
<comment type="caution">
    <text evidence="2">The sequence shown here is derived from an EMBL/GenBank/DDBJ whole genome shotgun (WGS) entry which is preliminary data.</text>
</comment>
<proteinExistence type="predicted"/>